<evidence type="ECO:0000256" key="2">
    <source>
        <dbReference type="ARBA" id="ARBA00004496"/>
    </source>
</evidence>
<dbReference type="STRING" id="225848.Sps_00114"/>
<evidence type="ECO:0000256" key="6">
    <source>
        <dbReference type="ARBA" id="ARBA00022490"/>
    </source>
</evidence>
<keyword evidence="6" id="KW-0963">Cytoplasm</keyword>
<evidence type="ECO:0000256" key="10">
    <source>
        <dbReference type="SAM" id="MobiDB-lite"/>
    </source>
</evidence>
<dbReference type="KEGG" id="spsw:Sps_00114"/>
<keyword evidence="5" id="KW-0813">Transport</keyword>
<dbReference type="OrthoDB" id="6397640at2"/>
<evidence type="ECO:0000256" key="4">
    <source>
        <dbReference type="ARBA" id="ARBA00016507"/>
    </source>
</evidence>
<dbReference type="PANTHER" id="PTHR34982:SF1">
    <property type="entry name" value="FLAGELLAR ASSEMBLY PROTEIN FLIH"/>
    <property type="match status" value="1"/>
</dbReference>
<name>A0A1S6HIJ4_9GAMM</name>
<dbReference type="GO" id="GO:0005829">
    <property type="term" value="C:cytosol"/>
    <property type="evidence" value="ECO:0007669"/>
    <property type="project" value="TreeGrafter"/>
</dbReference>
<evidence type="ECO:0000256" key="5">
    <source>
        <dbReference type="ARBA" id="ARBA00022448"/>
    </source>
</evidence>
<keyword evidence="9" id="KW-1006">Bacterial flagellum protein export</keyword>
<gene>
    <name evidence="12" type="ORF">Sps_00114</name>
</gene>
<dbReference type="PANTHER" id="PTHR34982">
    <property type="entry name" value="YOP PROTEINS TRANSLOCATION PROTEIN L"/>
    <property type="match status" value="1"/>
</dbReference>
<dbReference type="GO" id="GO:0044781">
    <property type="term" value="P:bacterial-type flagellum organization"/>
    <property type="evidence" value="ECO:0007669"/>
    <property type="project" value="UniProtKB-KW"/>
</dbReference>
<evidence type="ECO:0000313" key="12">
    <source>
        <dbReference type="EMBL" id="AQS35335.1"/>
    </source>
</evidence>
<dbReference type="RefSeq" id="WP_077750699.1">
    <property type="nucleotide sequence ID" value="NZ_CP014782.1"/>
</dbReference>
<dbReference type="GO" id="GO:0003774">
    <property type="term" value="F:cytoskeletal motor activity"/>
    <property type="evidence" value="ECO:0007669"/>
    <property type="project" value="InterPro"/>
</dbReference>
<dbReference type="GO" id="GO:0009288">
    <property type="term" value="C:bacterial-type flagellum"/>
    <property type="evidence" value="ECO:0007669"/>
    <property type="project" value="InterPro"/>
</dbReference>
<proteinExistence type="inferred from homology"/>
<keyword evidence="8" id="KW-0653">Protein transport</keyword>
<comment type="function">
    <text evidence="1">Needed for flagellar regrowth and assembly.</text>
</comment>
<dbReference type="InterPro" id="IPR018035">
    <property type="entry name" value="Flagellar_FliH/T3SS_HrpE"/>
</dbReference>
<dbReference type="Proteomes" id="UP000189545">
    <property type="component" value="Chromosome"/>
</dbReference>
<evidence type="ECO:0000256" key="8">
    <source>
        <dbReference type="ARBA" id="ARBA00022927"/>
    </source>
</evidence>
<evidence type="ECO:0000256" key="1">
    <source>
        <dbReference type="ARBA" id="ARBA00003041"/>
    </source>
</evidence>
<keyword evidence="7" id="KW-1005">Bacterial flagellum biogenesis</keyword>
<reference evidence="12 13" key="1">
    <citation type="submission" date="2016-03" db="EMBL/GenBank/DDBJ databases">
        <title>Complete genome sequence of Shewanella psychrophila WP2, a deep sea bacterium isolated from west Pacific sediment.</title>
        <authorList>
            <person name="Xu G."/>
            <person name="Jian H."/>
        </authorList>
    </citation>
    <scope>NUCLEOTIDE SEQUENCE [LARGE SCALE GENOMIC DNA]</scope>
    <source>
        <strain evidence="12 13">WP2</strain>
    </source>
</reference>
<dbReference type="InterPro" id="IPR051472">
    <property type="entry name" value="T3SS_Stator/FliH"/>
</dbReference>
<feature type="region of interest" description="Disordered" evidence="10">
    <location>
        <begin position="235"/>
        <end position="263"/>
    </location>
</feature>
<keyword evidence="12" id="KW-0969">Cilium</keyword>
<keyword evidence="12" id="KW-0282">Flagellum</keyword>
<sequence>MKSIQKSVDPKWRLKSDLARRHRFSPLIPDQTAKNNGEPGWQDYQAAFDKGYDDGLSKGHQEGFESGSEEGRRSGHASGFSQGRIEGQLKGKEAIDDQFNSLLAPLGALKSLLEDGHLSQVNAQQQLILDLVRRVAQQVIRCELTLQPQQILSLVEETVASLPDTRSEIKIHLEPTAVERLRELAADKIQDWTLVEDTSISPGGCRIVSDKSDADASVETRLNACMDQVEAKLYTSDTNSSDSQQSQGLASTESMPEIELENA</sequence>
<evidence type="ECO:0000256" key="7">
    <source>
        <dbReference type="ARBA" id="ARBA00022795"/>
    </source>
</evidence>
<dbReference type="AlphaFoldDB" id="A0A1S6HIJ4"/>
<evidence type="ECO:0000259" key="11">
    <source>
        <dbReference type="Pfam" id="PF02108"/>
    </source>
</evidence>
<dbReference type="GO" id="GO:0071973">
    <property type="term" value="P:bacterial-type flagellum-dependent cell motility"/>
    <property type="evidence" value="ECO:0007669"/>
    <property type="project" value="InterPro"/>
</dbReference>
<evidence type="ECO:0000313" key="13">
    <source>
        <dbReference type="Proteomes" id="UP000189545"/>
    </source>
</evidence>
<organism evidence="12 13">
    <name type="scientific">Shewanella psychrophila</name>
    <dbReference type="NCBI Taxonomy" id="225848"/>
    <lineage>
        <taxon>Bacteria</taxon>
        <taxon>Pseudomonadati</taxon>
        <taxon>Pseudomonadota</taxon>
        <taxon>Gammaproteobacteria</taxon>
        <taxon>Alteromonadales</taxon>
        <taxon>Shewanellaceae</taxon>
        <taxon>Shewanella</taxon>
    </lineage>
</organism>
<dbReference type="PRINTS" id="PR01003">
    <property type="entry name" value="FLGFLIH"/>
</dbReference>
<feature type="region of interest" description="Disordered" evidence="10">
    <location>
        <begin position="23"/>
        <end position="82"/>
    </location>
</feature>
<evidence type="ECO:0000256" key="9">
    <source>
        <dbReference type="ARBA" id="ARBA00023225"/>
    </source>
</evidence>
<feature type="domain" description="Flagellar assembly protein FliH/Type III secretion system HrpE" evidence="11">
    <location>
        <begin position="122"/>
        <end position="224"/>
    </location>
</feature>
<feature type="compositionally biased region" description="Low complexity" evidence="10">
    <location>
        <begin position="235"/>
        <end position="247"/>
    </location>
</feature>
<comment type="subcellular location">
    <subcellularLocation>
        <location evidence="2">Cytoplasm</location>
    </subcellularLocation>
</comment>
<feature type="compositionally biased region" description="Basic and acidic residues" evidence="10">
    <location>
        <begin position="50"/>
        <end position="73"/>
    </location>
</feature>
<keyword evidence="12" id="KW-0966">Cell projection</keyword>
<dbReference type="InterPro" id="IPR000563">
    <property type="entry name" value="Flag_FliH"/>
</dbReference>
<protein>
    <recommendedName>
        <fullName evidence="4">Flagellar assembly protein FliH</fullName>
    </recommendedName>
</protein>
<dbReference type="GO" id="GO:0015031">
    <property type="term" value="P:protein transport"/>
    <property type="evidence" value="ECO:0007669"/>
    <property type="project" value="UniProtKB-KW"/>
</dbReference>
<comment type="similarity">
    <text evidence="3">Belongs to the FliH family.</text>
</comment>
<dbReference type="EMBL" id="CP014782">
    <property type="protein sequence ID" value="AQS35335.1"/>
    <property type="molecule type" value="Genomic_DNA"/>
</dbReference>
<dbReference type="Pfam" id="PF02108">
    <property type="entry name" value="FliH"/>
    <property type="match status" value="1"/>
</dbReference>
<evidence type="ECO:0000256" key="3">
    <source>
        <dbReference type="ARBA" id="ARBA00006602"/>
    </source>
</evidence>
<accession>A0A1S6HIJ4</accession>
<dbReference type="NCBIfam" id="NF009925">
    <property type="entry name" value="PRK13386.1"/>
    <property type="match status" value="1"/>
</dbReference>
<keyword evidence="13" id="KW-1185">Reference proteome</keyword>